<evidence type="ECO:0000313" key="2">
    <source>
        <dbReference type="EMBL" id="KIJ39861.1"/>
    </source>
</evidence>
<gene>
    <name evidence="2" type="ORF">M422DRAFT_257178</name>
</gene>
<dbReference type="EMBL" id="KN837148">
    <property type="protein sequence ID" value="KIJ39861.1"/>
    <property type="molecule type" value="Genomic_DNA"/>
</dbReference>
<organism evidence="2 3">
    <name type="scientific">Sphaerobolus stellatus (strain SS14)</name>
    <dbReference type="NCBI Taxonomy" id="990650"/>
    <lineage>
        <taxon>Eukaryota</taxon>
        <taxon>Fungi</taxon>
        <taxon>Dikarya</taxon>
        <taxon>Basidiomycota</taxon>
        <taxon>Agaricomycotina</taxon>
        <taxon>Agaricomycetes</taxon>
        <taxon>Phallomycetidae</taxon>
        <taxon>Geastrales</taxon>
        <taxon>Sphaerobolaceae</taxon>
        <taxon>Sphaerobolus</taxon>
    </lineage>
</organism>
<dbReference type="Proteomes" id="UP000054279">
    <property type="component" value="Unassembled WGS sequence"/>
</dbReference>
<evidence type="ECO:0000256" key="1">
    <source>
        <dbReference type="SAM" id="MobiDB-lite"/>
    </source>
</evidence>
<name>A0A0C9VPS8_SPHS4</name>
<dbReference type="HOGENOM" id="CLU_700518_0_0_1"/>
<evidence type="ECO:0000313" key="3">
    <source>
        <dbReference type="Proteomes" id="UP000054279"/>
    </source>
</evidence>
<evidence type="ECO:0008006" key="4">
    <source>
        <dbReference type="Google" id="ProtNLM"/>
    </source>
</evidence>
<protein>
    <recommendedName>
        <fullName evidence="4">Magnesium chelatase</fullName>
    </recommendedName>
</protein>
<dbReference type="OrthoDB" id="5582146at2759"/>
<reference evidence="2 3" key="1">
    <citation type="submission" date="2014-06" db="EMBL/GenBank/DDBJ databases">
        <title>Evolutionary Origins and Diversification of the Mycorrhizal Mutualists.</title>
        <authorList>
            <consortium name="DOE Joint Genome Institute"/>
            <consortium name="Mycorrhizal Genomics Consortium"/>
            <person name="Kohler A."/>
            <person name="Kuo A."/>
            <person name="Nagy L.G."/>
            <person name="Floudas D."/>
            <person name="Copeland A."/>
            <person name="Barry K.W."/>
            <person name="Cichocki N."/>
            <person name="Veneault-Fourrey C."/>
            <person name="LaButti K."/>
            <person name="Lindquist E.A."/>
            <person name="Lipzen A."/>
            <person name="Lundell T."/>
            <person name="Morin E."/>
            <person name="Murat C."/>
            <person name="Riley R."/>
            <person name="Ohm R."/>
            <person name="Sun H."/>
            <person name="Tunlid A."/>
            <person name="Henrissat B."/>
            <person name="Grigoriev I.V."/>
            <person name="Hibbett D.S."/>
            <person name="Martin F."/>
        </authorList>
    </citation>
    <scope>NUCLEOTIDE SEQUENCE [LARGE SCALE GENOMIC DNA]</scope>
    <source>
        <strain evidence="2 3">SS14</strain>
    </source>
</reference>
<feature type="region of interest" description="Disordered" evidence="1">
    <location>
        <begin position="95"/>
        <end position="117"/>
    </location>
</feature>
<proteinExistence type="predicted"/>
<sequence>MSSNEFLKKVIISVQETYPNLLDISVLTTLLPSLLLGLVARETNVIVSSPQPAEIQRAVSKAIFGVQCKRIKVRSSQTAQQFLESLFVSTAASSSSSSSHRRKSSTKITVGRSVSAPRPSSNYFTEYSDSTTARFPLPRHKTDPLRYDNDATPSLELPQAVIITHLEQAGRSANLALAEVLRTRRVTLNSGAQWDLPEGFFVVYICPPGDNYERPAIHMNLLDHFAFNIAFGHPPSPPTPVSSSPRLHTLSISSPTPQKPPLFPFNELPTIDDIRVSPLASNYSTALTTAIRHHPELDGTFLTTRSTKHIDRLLRASGIVFREGDSTTINEAHVRRVIPPVLIHRLRVREGPREQLLGLMWDGAGPKSLGTVPQEAKKDRRTLKAILADILAEV</sequence>
<dbReference type="AlphaFoldDB" id="A0A0C9VPS8"/>
<accession>A0A0C9VPS8</accession>
<keyword evidence="3" id="KW-1185">Reference proteome</keyword>